<sequence length="254" mass="27441">MKAMTKVVWLALIGAASGILIAYYQYLTMAPELASALMDQLGSLGMLFVVSGLQTAVLTAVAAAIGFKLRTKLELPEAKLPDKSGILAALAIGFASSLVITLAEKFVFMQYLPDAMESFSFSPLYLAAAVLYGGIIEEVLLRLGLMTVILWLLTRSQKKQNAAEGLEPAKRHVSDLQAWIAISVSALLFALGHLPATAQMIGLSVPIVIRSLLLNGFAGIGFGWLYWKKGLIYAMLAHIMAHVFNQLVLMPLFL</sequence>
<keyword evidence="4" id="KW-1185">Reference proteome</keyword>
<dbReference type="STRING" id="1120920.SAMN03080599_02040"/>
<dbReference type="InterPro" id="IPR003675">
    <property type="entry name" value="Rce1/LyrA-like_dom"/>
</dbReference>
<gene>
    <name evidence="3" type="ORF">SAMN03080599_02040</name>
</gene>
<evidence type="ECO:0000259" key="2">
    <source>
        <dbReference type="Pfam" id="PF02517"/>
    </source>
</evidence>
<feature type="transmembrane region" description="Helical" evidence="1">
    <location>
        <begin position="124"/>
        <end position="153"/>
    </location>
</feature>
<feature type="transmembrane region" description="Helical" evidence="1">
    <location>
        <begin position="207"/>
        <end position="227"/>
    </location>
</feature>
<feature type="domain" description="CAAX prenyl protease 2/Lysostaphin resistance protein A-like" evidence="2">
    <location>
        <begin position="123"/>
        <end position="242"/>
    </location>
</feature>
<dbReference type="EMBL" id="FMWL01000010">
    <property type="protein sequence ID" value="SCZ80005.1"/>
    <property type="molecule type" value="Genomic_DNA"/>
</dbReference>
<dbReference type="Proteomes" id="UP000199208">
    <property type="component" value="Unassembled WGS sequence"/>
</dbReference>
<reference evidence="3 4" key="1">
    <citation type="submission" date="2016-10" db="EMBL/GenBank/DDBJ databases">
        <authorList>
            <person name="de Groot N.N."/>
        </authorList>
    </citation>
    <scope>NUCLEOTIDE SEQUENCE [LARGE SCALE GENOMIC DNA]</scope>
    <source>
        <strain evidence="3 4">DSM 2784</strain>
    </source>
</reference>
<keyword evidence="1" id="KW-0472">Membrane</keyword>
<feature type="transmembrane region" description="Helical" evidence="1">
    <location>
        <begin position="7"/>
        <end position="26"/>
    </location>
</feature>
<evidence type="ECO:0000313" key="4">
    <source>
        <dbReference type="Proteomes" id="UP000199208"/>
    </source>
</evidence>
<feature type="transmembrane region" description="Helical" evidence="1">
    <location>
        <begin position="234"/>
        <end position="253"/>
    </location>
</feature>
<dbReference type="Pfam" id="PF02517">
    <property type="entry name" value="Rce1-like"/>
    <property type="match status" value="1"/>
</dbReference>
<evidence type="ECO:0000256" key="1">
    <source>
        <dbReference type="SAM" id="Phobius"/>
    </source>
</evidence>
<dbReference type="GO" id="GO:0006508">
    <property type="term" value="P:proteolysis"/>
    <property type="evidence" value="ECO:0007669"/>
    <property type="project" value="UniProtKB-KW"/>
</dbReference>
<organism evidence="3 4">
    <name type="scientific">Acidaminobacter hydrogenoformans DSM 2784</name>
    <dbReference type="NCBI Taxonomy" id="1120920"/>
    <lineage>
        <taxon>Bacteria</taxon>
        <taxon>Bacillati</taxon>
        <taxon>Bacillota</taxon>
        <taxon>Clostridia</taxon>
        <taxon>Peptostreptococcales</taxon>
        <taxon>Acidaminobacteraceae</taxon>
        <taxon>Acidaminobacter</taxon>
    </lineage>
</organism>
<feature type="transmembrane region" description="Helical" evidence="1">
    <location>
        <begin position="87"/>
        <end position="112"/>
    </location>
</feature>
<dbReference type="RefSeq" id="WP_092591146.1">
    <property type="nucleotide sequence ID" value="NZ_FMWL01000010.1"/>
</dbReference>
<keyword evidence="3" id="KW-0378">Hydrolase</keyword>
<keyword evidence="1" id="KW-1133">Transmembrane helix</keyword>
<evidence type="ECO:0000313" key="3">
    <source>
        <dbReference type="EMBL" id="SCZ80005.1"/>
    </source>
</evidence>
<feature type="transmembrane region" description="Helical" evidence="1">
    <location>
        <begin position="178"/>
        <end position="201"/>
    </location>
</feature>
<name>A0A1G5S0Q1_9FIRM</name>
<dbReference type="GO" id="GO:0080120">
    <property type="term" value="P:CAAX-box protein maturation"/>
    <property type="evidence" value="ECO:0007669"/>
    <property type="project" value="UniProtKB-ARBA"/>
</dbReference>
<dbReference type="OrthoDB" id="378663at2"/>
<accession>A0A1G5S0Q1</accession>
<dbReference type="GO" id="GO:0004175">
    <property type="term" value="F:endopeptidase activity"/>
    <property type="evidence" value="ECO:0007669"/>
    <property type="project" value="UniProtKB-ARBA"/>
</dbReference>
<feature type="transmembrane region" description="Helical" evidence="1">
    <location>
        <begin position="46"/>
        <end position="67"/>
    </location>
</feature>
<proteinExistence type="predicted"/>
<keyword evidence="1" id="KW-0812">Transmembrane</keyword>
<protein>
    <submittedName>
        <fullName evidence="3">CAAX protease self-immunity</fullName>
    </submittedName>
</protein>
<dbReference type="AlphaFoldDB" id="A0A1G5S0Q1"/>
<keyword evidence="3" id="KW-0645">Protease</keyword>